<comment type="caution">
    <text evidence="2">The sequence shown here is derived from an EMBL/GenBank/DDBJ whole genome shotgun (WGS) entry which is preliminary data.</text>
</comment>
<dbReference type="InterPro" id="IPR036426">
    <property type="entry name" value="Bulb-type_lectin_dom_sf"/>
</dbReference>
<dbReference type="Gene3D" id="2.90.10.10">
    <property type="entry name" value="Bulb-type lectin domain"/>
    <property type="match status" value="2"/>
</dbReference>
<dbReference type="GO" id="GO:0051707">
    <property type="term" value="P:response to other organism"/>
    <property type="evidence" value="ECO:0007669"/>
    <property type="project" value="UniProtKB-ARBA"/>
</dbReference>
<gene>
    <name evidence="2" type="ORF">M5K25_011813</name>
</gene>
<protein>
    <recommendedName>
        <fullName evidence="1">Bulb-type lectin domain-containing protein</fullName>
    </recommendedName>
</protein>
<sequence>MQVGDILNTGDSLVLGGCAMTMTTDCDLVLSISGRSIWDSNTSGKGDSQCQLKLDNDGQLVIFSGVGDIVWTSSYQGPNSNYVLEFDGECDVGIRNLNGGQTVWSTCPTIVCIHHNSAMYSGDILFTSDSLGLGYCGFTMQGDCNLVLYVRGGHVWATNTYGRGDHCQVELTRNGQLVISNNIGAPPVWTSSFQGEDDNYVLKLQGDGNVVILNSNENSVWSTSTNTSCY</sequence>
<accession>A0ABD0V3B1</accession>
<dbReference type="Proteomes" id="UP001552299">
    <property type="component" value="Unassembled WGS sequence"/>
</dbReference>
<dbReference type="CDD" id="cd00028">
    <property type="entry name" value="B_lectin"/>
    <property type="match status" value="1"/>
</dbReference>
<dbReference type="InterPro" id="IPR001480">
    <property type="entry name" value="Bulb-type_lectin_dom"/>
</dbReference>
<dbReference type="AlphaFoldDB" id="A0ABD0V3B1"/>
<name>A0ABD0V3B1_DENTH</name>
<evidence type="ECO:0000313" key="3">
    <source>
        <dbReference type="Proteomes" id="UP001552299"/>
    </source>
</evidence>
<dbReference type="EMBL" id="JANQDX010000009">
    <property type="protein sequence ID" value="KAL0919699.1"/>
    <property type="molecule type" value="Genomic_DNA"/>
</dbReference>
<keyword evidence="3" id="KW-1185">Reference proteome</keyword>
<dbReference type="SMART" id="SM00108">
    <property type="entry name" value="B_lectin"/>
    <property type="match status" value="2"/>
</dbReference>
<feature type="domain" description="Bulb-type lectin" evidence="1">
    <location>
        <begin position="1"/>
        <end position="107"/>
    </location>
</feature>
<evidence type="ECO:0000259" key="1">
    <source>
        <dbReference type="PROSITE" id="PS50927"/>
    </source>
</evidence>
<evidence type="ECO:0000313" key="2">
    <source>
        <dbReference type="EMBL" id="KAL0919699.1"/>
    </source>
</evidence>
<dbReference type="PROSITE" id="PS50927">
    <property type="entry name" value="BULB_LECTIN"/>
    <property type="match status" value="2"/>
</dbReference>
<organism evidence="2 3">
    <name type="scientific">Dendrobium thyrsiflorum</name>
    <name type="common">Pinecone-like raceme dendrobium</name>
    <name type="synonym">Orchid</name>
    <dbReference type="NCBI Taxonomy" id="117978"/>
    <lineage>
        <taxon>Eukaryota</taxon>
        <taxon>Viridiplantae</taxon>
        <taxon>Streptophyta</taxon>
        <taxon>Embryophyta</taxon>
        <taxon>Tracheophyta</taxon>
        <taxon>Spermatophyta</taxon>
        <taxon>Magnoliopsida</taxon>
        <taxon>Liliopsida</taxon>
        <taxon>Asparagales</taxon>
        <taxon>Orchidaceae</taxon>
        <taxon>Epidendroideae</taxon>
        <taxon>Malaxideae</taxon>
        <taxon>Dendrobiinae</taxon>
        <taxon>Dendrobium</taxon>
    </lineage>
</organism>
<proteinExistence type="predicted"/>
<feature type="domain" description="Bulb-type lectin" evidence="1">
    <location>
        <begin position="116"/>
        <end position="225"/>
    </location>
</feature>
<reference evidence="2 3" key="1">
    <citation type="journal article" date="2024" name="Plant Biotechnol. J.">
        <title>Dendrobium thyrsiflorum genome and its molecular insights into genes involved in important horticultural traits.</title>
        <authorList>
            <person name="Chen B."/>
            <person name="Wang J.Y."/>
            <person name="Zheng P.J."/>
            <person name="Li K.L."/>
            <person name="Liang Y.M."/>
            <person name="Chen X.F."/>
            <person name="Zhang C."/>
            <person name="Zhao X."/>
            <person name="He X."/>
            <person name="Zhang G.Q."/>
            <person name="Liu Z.J."/>
            <person name="Xu Q."/>
        </authorList>
    </citation>
    <scope>NUCLEOTIDE SEQUENCE [LARGE SCALE GENOMIC DNA]</scope>
    <source>
        <strain evidence="2">GZMU011</strain>
    </source>
</reference>
<dbReference type="SUPFAM" id="SSF51110">
    <property type="entry name" value="alpha-D-mannose-specific plant lectins"/>
    <property type="match status" value="2"/>
</dbReference>